<dbReference type="EMBL" id="PRDW01000011">
    <property type="protein sequence ID" value="PPB83013.1"/>
    <property type="molecule type" value="Genomic_DNA"/>
</dbReference>
<keyword evidence="1" id="KW-0472">Membrane</keyword>
<reference evidence="2 3" key="1">
    <citation type="submission" date="2018-01" db="EMBL/GenBank/DDBJ databases">
        <title>Genomic Encyclopedia of Type Strains, Phase III (KMG-III): the genomes of soil and plant-associated and newly described type strains.</title>
        <authorList>
            <person name="Whitman W."/>
        </authorList>
    </citation>
    <scope>NUCLEOTIDE SEQUENCE [LARGE SCALE GENOMIC DNA]</scope>
    <source>
        <strain evidence="2 3">HKI456</strain>
    </source>
</reference>
<dbReference type="Proteomes" id="UP000243096">
    <property type="component" value="Unassembled WGS sequence"/>
</dbReference>
<name>A0A2P5K8H0_9BURK</name>
<keyword evidence="3" id="KW-1185">Reference proteome</keyword>
<organism evidence="2 3">
    <name type="scientific">Mycetohabitans endofungorum</name>
    <dbReference type="NCBI Taxonomy" id="417203"/>
    <lineage>
        <taxon>Bacteria</taxon>
        <taxon>Pseudomonadati</taxon>
        <taxon>Pseudomonadota</taxon>
        <taxon>Betaproteobacteria</taxon>
        <taxon>Burkholderiales</taxon>
        <taxon>Burkholderiaceae</taxon>
        <taxon>Mycetohabitans</taxon>
    </lineage>
</organism>
<evidence type="ECO:0000313" key="3">
    <source>
        <dbReference type="Proteomes" id="UP000243096"/>
    </source>
</evidence>
<comment type="caution">
    <text evidence="2">The sequence shown here is derived from an EMBL/GenBank/DDBJ whole genome shotgun (WGS) entry which is preliminary data.</text>
</comment>
<protein>
    <submittedName>
        <fullName evidence="2">Uncharacterized protein</fullName>
    </submittedName>
</protein>
<gene>
    <name evidence="2" type="ORF">B0O95_11173</name>
</gene>
<accession>A0A2P5K8H0</accession>
<feature type="transmembrane region" description="Helical" evidence="1">
    <location>
        <begin position="13"/>
        <end position="30"/>
    </location>
</feature>
<proteinExistence type="predicted"/>
<sequence>MTFMQVTQTVADYTARTSFAVYASYTVMFTRRRMRMQRRMMITRRRATRCPATQASMNGRVPSKSVVAAI</sequence>
<keyword evidence="1" id="KW-1133">Transmembrane helix</keyword>
<dbReference type="AlphaFoldDB" id="A0A2P5K8H0"/>
<evidence type="ECO:0000313" key="2">
    <source>
        <dbReference type="EMBL" id="PPB83013.1"/>
    </source>
</evidence>
<keyword evidence="1" id="KW-0812">Transmembrane</keyword>
<evidence type="ECO:0000256" key="1">
    <source>
        <dbReference type="SAM" id="Phobius"/>
    </source>
</evidence>